<dbReference type="PANTHER" id="PTHR16305">
    <property type="entry name" value="TESTICULAR SOLUBLE ADENYLYL CYCLASE"/>
    <property type="match status" value="1"/>
</dbReference>
<dbReference type="PROSITE" id="PS50011">
    <property type="entry name" value="PROTEIN_KINASE_DOM"/>
    <property type="match status" value="1"/>
</dbReference>
<evidence type="ECO:0000256" key="1">
    <source>
        <dbReference type="ARBA" id="ARBA00004167"/>
    </source>
</evidence>
<dbReference type="PROSITE" id="PS00107">
    <property type="entry name" value="PROTEIN_KINASE_ATP"/>
    <property type="match status" value="1"/>
</dbReference>
<reference evidence="8" key="1">
    <citation type="journal article" date="2019" name="Int. J. Syst. Evol. Microbiol.">
        <title>The Global Catalogue of Microorganisms (GCM) 10K type strain sequencing project: providing services to taxonomists for standard genome sequencing and annotation.</title>
        <authorList>
            <consortium name="The Broad Institute Genomics Platform"/>
            <consortium name="The Broad Institute Genome Sequencing Center for Infectious Disease"/>
            <person name="Wu L."/>
            <person name="Ma J."/>
        </authorList>
    </citation>
    <scope>NUCLEOTIDE SEQUENCE [LARGE SCALE GENOMIC DNA]</scope>
    <source>
        <strain evidence="8">JCM 17551</strain>
    </source>
</reference>
<evidence type="ECO:0000256" key="3">
    <source>
        <dbReference type="ARBA" id="ARBA00022840"/>
    </source>
</evidence>
<feature type="domain" description="Protein kinase" evidence="5">
    <location>
        <begin position="20"/>
        <end position="293"/>
    </location>
</feature>
<dbReference type="SMART" id="SM00220">
    <property type="entry name" value="S_TKc"/>
    <property type="match status" value="1"/>
</dbReference>
<evidence type="ECO:0000313" key="8">
    <source>
        <dbReference type="Proteomes" id="UP001501565"/>
    </source>
</evidence>
<keyword evidence="7" id="KW-0418">Kinase</keyword>
<dbReference type="GO" id="GO:0016301">
    <property type="term" value="F:kinase activity"/>
    <property type="evidence" value="ECO:0007669"/>
    <property type="project" value="UniProtKB-KW"/>
</dbReference>
<dbReference type="NCBIfam" id="TIGR03903">
    <property type="entry name" value="TOMM_kin_cyc"/>
    <property type="match status" value="1"/>
</dbReference>
<dbReference type="SUPFAM" id="SSF52540">
    <property type="entry name" value="P-loop containing nucleoside triphosphate hydrolases"/>
    <property type="match status" value="1"/>
</dbReference>
<name>A0ABP7N301_9GAMM</name>
<evidence type="ECO:0000313" key="7">
    <source>
        <dbReference type="EMBL" id="GAA3934195.1"/>
    </source>
</evidence>
<dbReference type="InterPro" id="IPR023889">
    <property type="entry name" value="TOMM_kin_cyc"/>
</dbReference>
<comment type="caution">
    <text evidence="7">The sequence shown here is derived from an EMBL/GenBank/DDBJ whole genome shotgun (WGS) entry which is preliminary data.</text>
</comment>
<evidence type="ECO:0000256" key="2">
    <source>
        <dbReference type="ARBA" id="ARBA00022741"/>
    </source>
</evidence>
<dbReference type="SUPFAM" id="SSF55073">
    <property type="entry name" value="Nucleotide cyclase"/>
    <property type="match status" value="1"/>
</dbReference>
<protein>
    <submittedName>
        <fullName evidence="7">TOMM system kinase/cyclase fusion protein</fullName>
    </submittedName>
</protein>
<keyword evidence="7" id="KW-0808">Transferase</keyword>
<dbReference type="Proteomes" id="UP001501565">
    <property type="component" value="Unassembled WGS sequence"/>
</dbReference>
<dbReference type="Gene3D" id="1.25.40.10">
    <property type="entry name" value="Tetratricopeptide repeat domain"/>
    <property type="match status" value="1"/>
</dbReference>
<evidence type="ECO:0000259" key="5">
    <source>
        <dbReference type="PROSITE" id="PS50011"/>
    </source>
</evidence>
<evidence type="ECO:0000256" key="4">
    <source>
        <dbReference type="PROSITE-ProRule" id="PRU10141"/>
    </source>
</evidence>
<dbReference type="Gene3D" id="3.30.70.1230">
    <property type="entry name" value="Nucleotide cyclase"/>
    <property type="match status" value="1"/>
</dbReference>
<sequence>MLSHNSVKMKVSQRFHSENYRLLDKIGQGGFGQVYRATQVNTGQIVAIKFLTLNSDFDDNKRRRYIERFHRETSLCCRLQHPNIVRLLDKGVCDDDLLFAVFEFVEGRSLKDTLQEDGALLPADAANLMAQVLDSLAHAHEQGVIHRDLKPANIMLTKSGARLHVKILDFGIGTLTNDARKHDFKTITMTHETLGTPSYSAPEQLRGEPPTIKSDLYVWGLVFIESLTGQPAVTGSSLASIFHKQLSQSNVPIPASIAGHPIAALLRRVLNKKSQERASSATDIYQELNQINFNSLVGNHNLKPVTSGPQNTEAFAVMDFQETQINDDAALFTGLTERKQISALCVTLNVLAAAESAVDLEVIDALHRDQKSQCVDIAIRYGAFHAGTLGDTLLFYFGYPSVSDNDSRLCARTALDISSSLNQRNALLKSTQGIEVEVRMGMHTGLITNYTDAVPEGNTPNVAMELARKAAPRQVLCSDFTKKLLDTYIEFKPFRAHALGVSQKMTALHQLLGERSVEAFGFLRANRKGYDFVGREDELTELLMLLDPQSNQTVAHVHGEAGIGKSRLIFELRNRADTFHHYIAQCLPEHKYSALYPVLNVLKYKYSLDSLTPETSVNVLRQALIGKLDSEFRTAVNLLCTWLHLPMDEVESAVTLTPEDQKEILFNAIAVLLLEDIETPNGATGIVIFEDMHWADPTSIEFIGYLLKHSQFSSSKTVLISTSRQALPEALAPDYDINLTVTGLNSDQTNRFIKTLFNHQNVAQNVMDVVTARTDGIPLFIEELVNMLQARKLVQHLNGVVDFVSPERIEDVPETLLESLQQKLDSLISSKDTAQLAATVGREFDYALLVAASPKPEEVIQTDLNELIAHELVIRQRQVSGDSYIFKHALVRDAAYESMSTAVLEFNHKKVADTIELYFSALREKQPWIVANHFYHARLFNKAIEYGISASNLAIEHSACDEAISQSKNLLEWIKELPEEERVQPTLAVNSVLTTSHMQVNGWASDEVNFYTSASIELLRGYKDTYQKELIPLLWWKMFNGIVSGNRSELPEIEEQLTQLVSTAEPIDKANLYGCLAYFRYTGSHVGKYVSPDGLLSKEARPSLEVARYYAELSASVDIEYDDRKHLQVYGWDYQAFAWALLGRICWDCADYDDALKYARLGVEKAERIQHPPSMCICLMYASIVHQYNNDKANCLNTTNKLLKVADEHGLPVYASYGGPINCWAKGLLPTEADHIDQLYQCGSLHAVAYFSSLLSDIYLDIGDIETGLSKLTKSIQLCEQVGEHYYEAQLYLRRALCYLNYIPDKKEQAKKDLVQASSLASLSGVVDVMNQVNRVIDSHFPLDLQEVIGVSTNSQSLWE</sequence>
<dbReference type="InterPro" id="IPR011009">
    <property type="entry name" value="Kinase-like_dom_sf"/>
</dbReference>
<keyword evidence="8" id="KW-1185">Reference proteome</keyword>
<dbReference type="InterPro" id="IPR041664">
    <property type="entry name" value="AAA_16"/>
</dbReference>
<dbReference type="Gene3D" id="3.40.50.300">
    <property type="entry name" value="P-loop containing nucleotide triphosphate hydrolases"/>
    <property type="match status" value="1"/>
</dbReference>
<accession>A0ABP7N301</accession>
<dbReference type="SUPFAM" id="SSF48452">
    <property type="entry name" value="TPR-like"/>
    <property type="match status" value="1"/>
</dbReference>
<keyword evidence="2 4" id="KW-0547">Nucleotide-binding</keyword>
<dbReference type="CDD" id="cd14014">
    <property type="entry name" value="STKc_PknB_like"/>
    <property type="match status" value="1"/>
</dbReference>
<dbReference type="CDD" id="cd07302">
    <property type="entry name" value="CHD"/>
    <property type="match status" value="1"/>
</dbReference>
<gene>
    <name evidence="7" type="ORF">GCM10022277_33470</name>
</gene>
<feature type="domain" description="Guanylate cyclase" evidence="6">
    <location>
        <begin position="329"/>
        <end position="467"/>
    </location>
</feature>
<dbReference type="Pfam" id="PF00069">
    <property type="entry name" value="Pkinase"/>
    <property type="match status" value="1"/>
</dbReference>
<dbReference type="InterPro" id="IPR027417">
    <property type="entry name" value="P-loop_NTPase"/>
</dbReference>
<dbReference type="InterPro" id="IPR001054">
    <property type="entry name" value="A/G_cyclase"/>
</dbReference>
<dbReference type="EMBL" id="BAABBN010000012">
    <property type="protein sequence ID" value="GAA3934195.1"/>
    <property type="molecule type" value="Genomic_DNA"/>
</dbReference>
<dbReference type="InterPro" id="IPR011990">
    <property type="entry name" value="TPR-like_helical_dom_sf"/>
</dbReference>
<dbReference type="SUPFAM" id="SSF56112">
    <property type="entry name" value="Protein kinase-like (PK-like)"/>
    <property type="match status" value="1"/>
</dbReference>
<dbReference type="Gene3D" id="1.10.510.10">
    <property type="entry name" value="Transferase(Phosphotransferase) domain 1"/>
    <property type="match status" value="1"/>
</dbReference>
<dbReference type="InterPro" id="IPR017441">
    <property type="entry name" value="Protein_kinase_ATP_BS"/>
</dbReference>
<dbReference type="Pfam" id="PF13191">
    <property type="entry name" value="AAA_16"/>
    <property type="match status" value="1"/>
</dbReference>
<keyword evidence="3 4" id="KW-0067">ATP-binding</keyword>
<dbReference type="InterPro" id="IPR000719">
    <property type="entry name" value="Prot_kinase_dom"/>
</dbReference>
<comment type="subcellular location">
    <subcellularLocation>
        <location evidence="1">Membrane</location>
        <topology evidence="1">Single-pass membrane protein</topology>
    </subcellularLocation>
</comment>
<organism evidence="7 8">
    <name type="scientific">Litoribacillus peritrichatus</name>
    <dbReference type="NCBI Taxonomy" id="718191"/>
    <lineage>
        <taxon>Bacteria</taxon>
        <taxon>Pseudomonadati</taxon>
        <taxon>Pseudomonadota</taxon>
        <taxon>Gammaproteobacteria</taxon>
        <taxon>Oceanospirillales</taxon>
        <taxon>Oceanospirillaceae</taxon>
        <taxon>Litoribacillus</taxon>
    </lineage>
</organism>
<dbReference type="PROSITE" id="PS00108">
    <property type="entry name" value="PROTEIN_KINASE_ST"/>
    <property type="match status" value="1"/>
</dbReference>
<feature type="binding site" evidence="4">
    <location>
        <position position="49"/>
    </location>
    <ligand>
        <name>ATP</name>
        <dbReference type="ChEBI" id="CHEBI:30616"/>
    </ligand>
</feature>
<dbReference type="PROSITE" id="PS50125">
    <property type="entry name" value="GUANYLATE_CYCLASE_2"/>
    <property type="match status" value="1"/>
</dbReference>
<dbReference type="InterPro" id="IPR029787">
    <property type="entry name" value="Nucleotide_cyclase"/>
</dbReference>
<dbReference type="RefSeq" id="WP_344799737.1">
    <property type="nucleotide sequence ID" value="NZ_BAABBN010000012.1"/>
</dbReference>
<dbReference type="InterPro" id="IPR008271">
    <property type="entry name" value="Ser/Thr_kinase_AS"/>
</dbReference>
<proteinExistence type="predicted"/>
<evidence type="ECO:0000259" key="6">
    <source>
        <dbReference type="PROSITE" id="PS50125"/>
    </source>
</evidence>
<dbReference type="PANTHER" id="PTHR16305:SF28">
    <property type="entry name" value="GUANYLATE CYCLASE DOMAIN-CONTAINING PROTEIN"/>
    <property type="match status" value="1"/>
</dbReference>